<accession>A0ACB9N1A8</accession>
<protein>
    <submittedName>
        <fullName evidence="1">Uncharacterized protein</fullName>
    </submittedName>
</protein>
<evidence type="ECO:0000313" key="2">
    <source>
        <dbReference type="Proteomes" id="UP001057402"/>
    </source>
</evidence>
<keyword evidence="2" id="KW-1185">Reference proteome</keyword>
<sequence>MTSTACPVTFPYDPLPLISSFDPGLLPWDFPDNFSASDNEYSPNSGCGSDDPNRDHDSPNSNSTISGDPPSPVPTAVVDERKMRRMLSNRESARRSRMRKQKHLENLRNQVSRLKLENREIGNRLTLFLYHGRRLRFENDQLRSDNLKLRQKLSDVCPVLLLRQQLNQHHQQQQGQEELTVPAAWTCLDNDNSASNPPSELNPTSATE</sequence>
<proteinExistence type="predicted"/>
<gene>
    <name evidence="1" type="ORF">MLD38_028538</name>
</gene>
<name>A0ACB9N1A8_9MYRT</name>
<evidence type="ECO:0000313" key="1">
    <source>
        <dbReference type="EMBL" id="KAI4330239.1"/>
    </source>
</evidence>
<organism evidence="1 2">
    <name type="scientific">Melastoma candidum</name>
    <dbReference type="NCBI Taxonomy" id="119954"/>
    <lineage>
        <taxon>Eukaryota</taxon>
        <taxon>Viridiplantae</taxon>
        <taxon>Streptophyta</taxon>
        <taxon>Embryophyta</taxon>
        <taxon>Tracheophyta</taxon>
        <taxon>Spermatophyta</taxon>
        <taxon>Magnoliopsida</taxon>
        <taxon>eudicotyledons</taxon>
        <taxon>Gunneridae</taxon>
        <taxon>Pentapetalae</taxon>
        <taxon>rosids</taxon>
        <taxon>malvids</taxon>
        <taxon>Myrtales</taxon>
        <taxon>Melastomataceae</taxon>
        <taxon>Melastomatoideae</taxon>
        <taxon>Melastomateae</taxon>
        <taxon>Melastoma</taxon>
    </lineage>
</organism>
<reference evidence="2" key="1">
    <citation type="journal article" date="2023" name="Front. Plant Sci.">
        <title>Chromosomal-level genome assembly of Melastoma candidum provides insights into trichome evolution.</title>
        <authorList>
            <person name="Zhong Y."/>
            <person name="Wu W."/>
            <person name="Sun C."/>
            <person name="Zou P."/>
            <person name="Liu Y."/>
            <person name="Dai S."/>
            <person name="Zhou R."/>
        </authorList>
    </citation>
    <scope>NUCLEOTIDE SEQUENCE [LARGE SCALE GENOMIC DNA]</scope>
</reference>
<dbReference type="Proteomes" id="UP001057402">
    <property type="component" value="Chromosome 8"/>
</dbReference>
<dbReference type="EMBL" id="CM042887">
    <property type="protein sequence ID" value="KAI4330239.1"/>
    <property type="molecule type" value="Genomic_DNA"/>
</dbReference>
<comment type="caution">
    <text evidence="1">The sequence shown here is derived from an EMBL/GenBank/DDBJ whole genome shotgun (WGS) entry which is preliminary data.</text>
</comment>